<sequence length="378" mass="40092">MALPITQQAKYWGIAAAVFLILMYLMGNVLVPFLVGGAMAYFLDPVADRLERLGLSRVTATAVITLMMFLVVVLLVLAVIPSLIQQTSALVNAAPEISRNLQAFLTERFPALSDETSIMRQTLADIGNFIQSKGGDLAQGVLTSAMSVLSAVVFIVVVPVVAFYLLLDWDKMVARVDAMIPRDHVTTVRRLAREIDGVLAGFVRGQLTVCLILGAYYSVALMLAGLQFGLVVGAIAGAVTFIPYVGAIIGGILAIGLALFQFWGDWVAIGIVAAIFAFGQFIEGNVLTPKLVGSSVGLHPVWLLLALSAFGSLLGFAGMLIAVPVAASLGVLLRFAISQYQNSVLYRGVDPVHPAPVQVSAPAPVPVSDRALRDEDAV</sequence>
<feature type="transmembrane region" description="Helical" evidence="6">
    <location>
        <begin position="241"/>
        <end position="259"/>
    </location>
</feature>
<dbReference type="PANTHER" id="PTHR21716">
    <property type="entry name" value="TRANSMEMBRANE PROTEIN"/>
    <property type="match status" value="1"/>
</dbReference>
<accession>A0ABY2KNE5</accession>
<evidence type="ECO:0000256" key="3">
    <source>
        <dbReference type="ARBA" id="ARBA00022692"/>
    </source>
</evidence>
<evidence type="ECO:0000313" key="7">
    <source>
        <dbReference type="EMBL" id="TGD44155.1"/>
    </source>
</evidence>
<keyword evidence="5 6" id="KW-0472">Membrane</keyword>
<keyword evidence="4 6" id="KW-1133">Transmembrane helix</keyword>
<evidence type="ECO:0000256" key="2">
    <source>
        <dbReference type="ARBA" id="ARBA00009773"/>
    </source>
</evidence>
<feature type="transmembrane region" description="Helical" evidence="6">
    <location>
        <begin position="12"/>
        <end position="43"/>
    </location>
</feature>
<organism evidence="7 8">
    <name type="scientific">Pseudotabrizicola sediminis</name>
    <dbReference type="NCBI Taxonomy" id="2486418"/>
    <lineage>
        <taxon>Bacteria</taxon>
        <taxon>Pseudomonadati</taxon>
        <taxon>Pseudomonadota</taxon>
        <taxon>Alphaproteobacteria</taxon>
        <taxon>Rhodobacterales</taxon>
        <taxon>Paracoccaceae</taxon>
        <taxon>Pseudotabrizicola</taxon>
    </lineage>
</organism>
<reference evidence="7 8" key="1">
    <citation type="submission" date="2018-11" db="EMBL/GenBank/DDBJ databases">
        <title>Tabrizicola sp. isolated from sediment of alpine lake.</title>
        <authorList>
            <person name="Liu Z."/>
        </authorList>
    </citation>
    <scope>NUCLEOTIDE SEQUENCE [LARGE SCALE GENOMIC DNA]</scope>
    <source>
        <strain evidence="7 8">DRYC-M-16</strain>
    </source>
</reference>
<comment type="similarity">
    <text evidence="2">Belongs to the autoinducer-2 exporter (AI-2E) (TC 2.A.86) family.</text>
</comment>
<keyword evidence="3 6" id="KW-0812">Transmembrane</keyword>
<name>A0ABY2KNE5_9RHOB</name>
<proteinExistence type="inferred from homology"/>
<evidence type="ECO:0000256" key="4">
    <source>
        <dbReference type="ARBA" id="ARBA00022989"/>
    </source>
</evidence>
<feature type="transmembrane region" description="Helical" evidence="6">
    <location>
        <begin position="145"/>
        <end position="167"/>
    </location>
</feature>
<dbReference type="Proteomes" id="UP000297741">
    <property type="component" value="Unassembled WGS sequence"/>
</dbReference>
<gene>
    <name evidence="7" type="ORF">EEB11_05505</name>
</gene>
<feature type="transmembrane region" description="Helical" evidence="6">
    <location>
        <begin position="55"/>
        <end position="80"/>
    </location>
</feature>
<feature type="transmembrane region" description="Helical" evidence="6">
    <location>
        <begin position="209"/>
        <end position="235"/>
    </location>
</feature>
<evidence type="ECO:0000256" key="1">
    <source>
        <dbReference type="ARBA" id="ARBA00004141"/>
    </source>
</evidence>
<protein>
    <submittedName>
        <fullName evidence="7">AI-2E family transporter</fullName>
    </submittedName>
</protein>
<evidence type="ECO:0000313" key="8">
    <source>
        <dbReference type="Proteomes" id="UP000297741"/>
    </source>
</evidence>
<dbReference type="PANTHER" id="PTHR21716:SF64">
    <property type="entry name" value="AI-2 TRANSPORT PROTEIN TQSA"/>
    <property type="match status" value="1"/>
</dbReference>
<comment type="caution">
    <text evidence="7">The sequence shown here is derived from an EMBL/GenBank/DDBJ whole genome shotgun (WGS) entry which is preliminary data.</text>
</comment>
<feature type="transmembrane region" description="Helical" evidence="6">
    <location>
        <begin position="266"/>
        <end position="282"/>
    </location>
</feature>
<evidence type="ECO:0000256" key="5">
    <source>
        <dbReference type="ARBA" id="ARBA00023136"/>
    </source>
</evidence>
<dbReference type="RefSeq" id="WP_135429415.1">
    <property type="nucleotide sequence ID" value="NZ_RPEM01000003.1"/>
</dbReference>
<dbReference type="InterPro" id="IPR002549">
    <property type="entry name" value="AI-2E-like"/>
</dbReference>
<keyword evidence="8" id="KW-1185">Reference proteome</keyword>
<dbReference type="EMBL" id="RPEM01000003">
    <property type="protein sequence ID" value="TGD44155.1"/>
    <property type="molecule type" value="Genomic_DNA"/>
</dbReference>
<evidence type="ECO:0000256" key="6">
    <source>
        <dbReference type="SAM" id="Phobius"/>
    </source>
</evidence>
<dbReference type="Pfam" id="PF01594">
    <property type="entry name" value="AI-2E_transport"/>
    <property type="match status" value="1"/>
</dbReference>
<feature type="transmembrane region" description="Helical" evidence="6">
    <location>
        <begin position="302"/>
        <end position="333"/>
    </location>
</feature>
<comment type="subcellular location">
    <subcellularLocation>
        <location evidence="1">Membrane</location>
        <topology evidence="1">Multi-pass membrane protein</topology>
    </subcellularLocation>
</comment>